<evidence type="ECO:0000256" key="1">
    <source>
        <dbReference type="ARBA" id="ARBA00004651"/>
    </source>
</evidence>
<keyword evidence="5 7" id="KW-0472">Membrane</keyword>
<protein>
    <submittedName>
        <fullName evidence="9">Integral membrane protein</fullName>
    </submittedName>
</protein>
<feature type="transmembrane region" description="Helical" evidence="7">
    <location>
        <begin position="321"/>
        <end position="347"/>
    </location>
</feature>
<feature type="transmembrane region" description="Helical" evidence="7">
    <location>
        <begin position="198"/>
        <end position="218"/>
    </location>
</feature>
<evidence type="ECO:0000256" key="7">
    <source>
        <dbReference type="SAM" id="Phobius"/>
    </source>
</evidence>
<feature type="transmembrane region" description="Helical" evidence="7">
    <location>
        <begin position="225"/>
        <end position="244"/>
    </location>
</feature>
<comment type="subcellular location">
    <subcellularLocation>
        <location evidence="1">Cell membrane</location>
        <topology evidence="1">Multi-pass membrane protein</topology>
    </subcellularLocation>
</comment>
<dbReference type="PROSITE" id="PS50156">
    <property type="entry name" value="SSD"/>
    <property type="match status" value="1"/>
</dbReference>
<keyword evidence="2" id="KW-1003">Cell membrane</keyword>
<feature type="transmembrane region" description="Helical" evidence="7">
    <location>
        <begin position="617"/>
        <end position="638"/>
    </location>
</feature>
<evidence type="ECO:0000256" key="2">
    <source>
        <dbReference type="ARBA" id="ARBA00022475"/>
    </source>
</evidence>
<dbReference type="InterPro" id="IPR004869">
    <property type="entry name" value="MMPL_dom"/>
</dbReference>
<proteinExistence type="predicted"/>
<dbReference type="PANTHER" id="PTHR33406:SF13">
    <property type="entry name" value="MEMBRANE PROTEIN YDFJ"/>
    <property type="match status" value="1"/>
</dbReference>
<feature type="transmembrane region" description="Helical" evidence="7">
    <location>
        <begin position="665"/>
        <end position="685"/>
    </location>
</feature>
<evidence type="ECO:0000256" key="5">
    <source>
        <dbReference type="ARBA" id="ARBA00023136"/>
    </source>
</evidence>
<evidence type="ECO:0000313" key="9">
    <source>
        <dbReference type="EMBL" id="CAA9562274.1"/>
    </source>
</evidence>
<feature type="transmembrane region" description="Helical" evidence="7">
    <location>
        <begin position="579"/>
        <end position="597"/>
    </location>
</feature>
<name>A0A6J4V1K6_9BACT</name>
<dbReference type="Gene3D" id="1.20.1640.10">
    <property type="entry name" value="Multidrug efflux transporter AcrB transmembrane domain"/>
    <property type="match status" value="2"/>
</dbReference>
<feature type="transmembrane region" description="Helical" evidence="7">
    <location>
        <begin position="394"/>
        <end position="416"/>
    </location>
</feature>
<feature type="region of interest" description="Disordered" evidence="6">
    <location>
        <begin position="754"/>
        <end position="774"/>
    </location>
</feature>
<evidence type="ECO:0000256" key="3">
    <source>
        <dbReference type="ARBA" id="ARBA00022692"/>
    </source>
</evidence>
<evidence type="ECO:0000259" key="8">
    <source>
        <dbReference type="PROSITE" id="PS50156"/>
    </source>
</evidence>
<dbReference type="InterPro" id="IPR000731">
    <property type="entry name" value="SSD"/>
</dbReference>
<organism evidence="9">
    <name type="scientific">uncultured Thermomicrobiales bacterium</name>
    <dbReference type="NCBI Taxonomy" id="1645740"/>
    <lineage>
        <taxon>Bacteria</taxon>
        <taxon>Pseudomonadati</taxon>
        <taxon>Thermomicrobiota</taxon>
        <taxon>Thermomicrobia</taxon>
        <taxon>Thermomicrobiales</taxon>
        <taxon>environmental samples</taxon>
    </lineage>
</organism>
<dbReference type="GO" id="GO:0005886">
    <property type="term" value="C:plasma membrane"/>
    <property type="evidence" value="ECO:0007669"/>
    <property type="project" value="UniProtKB-SubCell"/>
</dbReference>
<dbReference type="PANTHER" id="PTHR33406">
    <property type="entry name" value="MEMBRANE PROTEIN MJ1562-RELATED"/>
    <property type="match status" value="1"/>
</dbReference>
<dbReference type="EMBL" id="CADCWJ010000372">
    <property type="protein sequence ID" value="CAA9562274.1"/>
    <property type="molecule type" value="Genomic_DNA"/>
</dbReference>
<feature type="transmembrane region" description="Helical" evidence="7">
    <location>
        <begin position="553"/>
        <end position="572"/>
    </location>
</feature>
<dbReference type="SUPFAM" id="SSF82866">
    <property type="entry name" value="Multidrug efflux transporter AcrB transmembrane domain"/>
    <property type="match status" value="2"/>
</dbReference>
<evidence type="ECO:0000256" key="6">
    <source>
        <dbReference type="SAM" id="MobiDB-lite"/>
    </source>
</evidence>
<evidence type="ECO:0000256" key="4">
    <source>
        <dbReference type="ARBA" id="ARBA00022989"/>
    </source>
</evidence>
<accession>A0A6J4V1K6</accession>
<feature type="transmembrane region" description="Helical" evidence="7">
    <location>
        <begin position="295"/>
        <end position="315"/>
    </location>
</feature>
<feature type="domain" description="SSD" evidence="8">
    <location>
        <begin position="225"/>
        <end position="346"/>
    </location>
</feature>
<feature type="transmembrane region" description="Helical" evidence="7">
    <location>
        <begin position="250"/>
        <end position="268"/>
    </location>
</feature>
<keyword evidence="4 7" id="KW-1133">Transmembrane helix</keyword>
<keyword evidence="3 7" id="KW-0812">Transmembrane</keyword>
<gene>
    <name evidence="9" type="ORF">AVDCRST_MAG87-1674</name>
</gene>
<reference evidence="9" key="1">
    <citation type="submission" date="2020-02" db="EMBL/GenBank/DDBJ databases">
        <authorList>
            <person name="Meier V. D."/>
        </authorList>
    </citation>
    <scope>NUCLEOTIDE SEQUENCE</scope>
    <source>
        <strain evidence="9">AVDCRST_MAG87</strain>
    </source>
</reference>
<sequence length="774" mass="82908">MANLSLSPRTLARSSALRPWRTIMAWISFLAIIVFLSSQFAAPTDEDTGAFTNSPDSMVGNELVDAHFPADDRASENLVMHSSTLTVDDPAFRQVVDGTLASLQPWAGDIASVINYYELAASGAPDAASLVSEDRHSLLVPLTFAEDWDAYSARGANFVEKAQAARTSEVQVYAVGDLSGNETYSKIADEDVGKEISVGLPVAGVVLIVVFGALVAAFMPLAIGIVAIVAGSGIVTLLAHVLAVDDATTVVMSMIGLAVGIDYALFFFERFREERRHGALKIDAIERAGGTAGKAVLFSGATVIFALGGLLLMPINIFQAIGISVAVVVVIAVAAALTLLPAFLRLLGDWVNIPRFGIIRKLQRQDRTGVIEFEERRGTGLWGHLANVVMRRPVASLVASVAILIACALPIFTMQLGEASYESLPDTDFKRGYTILARDFDAGLDSPIIVVVDAPAADQTTTASVASLVSTLEGDERFGAVTTSVSDDGQLTRIDAVTHGDPFTKATEALVTQLREETIPGAFGRDTGNVYVTGESAFSVDFNTVLADNLPTVFAFVLGLSFLLLLVAFRSIVVPVKAIILNLLSVGAAYGMVVAVFQHGWGADLFGFTQVESITNWLPVMLFCILFGLSMDYHVFLLSRIRERYDRTHDNDEAVAFGLQSTGRIITGAALIMVAIFGTFAAGRLTDIQQMGFGLGYAVLIDATLIRTVLLPASMKLLGDRNWYLPRWLGWLPDLRVEGDLAPVRLRARDAVPQPAEAGVPAREPGTMSPQGYE</sequence>
<dbReference type="Pfam" id="PF03176">
    <property type="entry name" value="MMPL"/>
    <property type="match status" value="2"/>
</dbReference>
<dbReference type="InterPro" id="IPR050545">
    <property type="entry name" value="Mycobact_MmpL"/>
</dbReference>
<dbReference type="AlphaFoldDB" id="A0A6J4V1K6"/>
<feature type="transmembrane region" description="Helical" evidence="7">
    <location>
        <begin position="691"/>
        <end position="711"/>
    </location>
</feature>